<dbReference type="EMBL" id="NRRV01000118">
    <property type="protein sequence ID" value="MBK1633786.1"/>
    <property type="molecule type" value="Genomic_DNA"/>
</dbReference>
<dbReference type="PANTHER" id="PTHR34227:SF1">
    <property type="entry name" value="DIMETHYL SULFOXIDE REDUCTASE CHAPERONE-RELATED"/>
    <property type="match status" value="1"/>
</dbReference>
<protein>
    <recommendedName>
        <fullName evidence="5">Molecular chaperone TorD family protein</fullName>
    </recommendedName>
</protein>
<dbReference type="Proteomes" id="UP000748752">
    <property type="component" value="Unassembled WGS sequence"/>
</dbReference>
<evidence type="ECO:0008006" key="5">
    <source>
        <dbReference type="Google" id="ProtNLM"/>
    </source>
</evidence>
<keyword evidence="1" id="KW-0143">Chaperone</keyword>
<dbReference type="PANTHER" id="PTHR34227">
    <property type="entry name" value="CHAPERONE PROTEIN YCDY"/>
    <property type="match status" value="1"/>
</dbReference>
<feature type="region of interest" description="Disordered" evidence="2">
    <location>
        <begin position="1"/>
        <end position="35"/>
    </location>
</feature>
<reference evidence="3 4" key="1">
    <citation type="journal article" date="2020" name="Microorganisms">
        <title>Osmotic Adaptation and Compatible Solute Biosynthesis of Phototrophic Bacteria as Revealed from Genome Analyses.</title>
        <authorList>
            <person name="Imhoff J.F."/>
            <person name="Rahn T."/>
            <person name="Kunzel S."/>
            <person name="Keller A."/>
            <person name="Neulinger S.C."/>
        </authorList>
    </citation>
    <scope>NUCLEOTIDE SEQUENCE [LARGE SCALE GENOMIC DNA]</scope>
    <source>
        <strain evidence="3 4">DSM 6210</strain>
    </source>
</reference>
<dbReference type="InterPro" id="IPR050289">
    <property type="entry name" value="TorD/DmsD_chaperones"/>
</dbReference>
<organism evidence="3 4">
    <name type="scientific">Thiohalocapsa halophila</name>
    <dbReference type="NCBI Taxonomy" id="69359"/>
    <lineage>
        <taxon>Bacteria</taxon>
        <taxon>Pseudomonadati</taxon>
        <taxon>Pseudomonadota</taxon>
        <taxon>Gammaproteobacteria</taxon>
        <taxon>Chromatiales</taxon>
        <taxon>Chromatiaceae</taxon>
        <taxon>Thiohalocapsa</taxon>
    </lineage>
</organism>
<dbReference type="SUPFAM" id="SSF89155">
    <property type="entry name" value="TorD-like"/>
    <property type="match status" value="1"/>
</dbReference>
<feature type="compositionally biased region" description="Low complexity" evidence="2">
    <location>
        <begin position="258"/>
        <end position="269"/>
    </location>
</feature>
<accession>A0ABS1CPE0</accession>
<dbReference type="Pfam" id="PF02613">
    <property type="entry name" value="Nitrate_red_del"/>
    <property type="match status" value="1"/>
</dbReference>
<sequence length="278" mass="30637">MSAVLQSREPERASAERVDPALPDPSPSDPAPADGIAPDLAAFRTAAAEDLLLLALLHDRELTRERISGLWEHCYDDFLGLSPCGEAARYALTLLREGLTDLPTDLTDASLDALAVDYADIYLTYGLRASPCESVWLDADNLALQAPMFRVRAWYRRHGLAVEDWRKRSDDHLVHELRFLAHLLHDEPEPAALADVARFLDEHPLRWVDQFAERVATRCATRFYAGLALLTAAYLEELRDLLAALAGQPRPPTPAPADAPQATTEADAPYVPGTAPGW</sequence>
<name>A0ABS1CPE0_9GAMM</name>
<dbReference type="InterPro" id="IPR020945">
    <property type="entry name" value="DMSO/NO3_reduct_chaperone"/>
</dbReference>
<evidence type="ECO:0000256" key="1">
    <source>
        <dbReference type="ARBA" id="ARBA00023186"/>
    </source>
</evidence>
<dbReference type="RefSeq" id="WP_200243149.1">
    <property type="nucleotide sequence ID" value="NZ_NRRV01000118.1"/>
</dbReference>
<comment type="caution">
    <text evidence="3">The sequence shown here is derived from an EMBL/GenBank/DDBJ whole genome shotgun (WGS) entry which is preliminary data.</text>
</comment>
<feature type="region of interest" description="Disordered" evidence="2">
    <location>
        <begin position="246"/>
        <end position="278"/>
    </location>
</feature>
<dbReference type="InterPro" id="IPR036411">
    <property type="entry name" value="TorD-like_sf"/>
</dbReference>
<evidence type="ECO:0000256" key="2">
    <source>
        <dbReference type="SAM" id="MobiDB-lite"/>
    </source>
</evidence>
<feature type="compositionally biased region" description="Basic and acidic residues" evidence="2">
    <location>
        <begin position="8"/>
        <end position="19"/>
    </location>
</feature>
<dbReference type="Gene3D" id="1.10.3480.10">
    <property type="entry name" value="TorD-like"/>
    <property type="match status" value="1"/>
</dbReference>
<evidence type="ECO:0000313" key="4">
    <source>
        <dbReference type="Proteomes" id="UP000748752"/>
    </source>
</evidence>
<evidence type="ECO:0000313" key="3">
    <source>
        <dbReference type="EMBL" id="MBK1633786.1"/>
    </source>
</evidence>
<keyword evidence="4" id="KW-1185">Reference proteome</keyword>
<gene>
    <name evidence="3" type="ORF">CKO31_24225</name>
</gene>
<proteinExistence type="predicted"/>